<evidence type="ECO:0000313" key="1">
    <source>
        <dbReference type="EMBL" id="EXV01489.1"/>
    </source>
</evidence>
<gene>
    <name evidence="1" type="ORF">X797_005585</name>
</gene>
<evidence type="ECO:0000313" key="2">
    <source>
        <dbReference type="Proteomes" id="UP000030151"/>
    </source>
</evidence>
<name>A0A014PBU5_9HYPO</name>
<reference evidence="1 2" key="1">
    <citation type="submission" date="2014-02" db="EMBL/GenBank/DDBJ databases">
        <title>The genome sequence of the entomopathogenic fungus Metarhizium robertsii ARSEF 2575.</title>
        <authorList>
            <person name="Giuliano Garisto Donzelli B."/>
            <person name="Roe B.A."/>
            <person name="Macmil S.L."/>
            <person name="Krasnoff S.B."/>
            <person name="Gibson D.M."/>
        </authorList>
    </citation>
    <scope>NUCLEOTIDE SEQUENCE [LARGE SCALE GENOMIC DNA]</scope>
    <source>
        <strain evidence="1 2">ARSEF 2575</strain>
    </source>
</reference>
<dbReference type="HOGENOM" id="CLU_2134108_0_0_1"/>
<dbReference type="AlphaFoldDB" id="A0A014PBU5"/>
<protein>
    <submittedName>
        <fullName evidence="1">Uncharacterized protein</fullName>
    </submittedName>
</protein>
<proteinExistence type="predicted"/>
<comment type="caution">
    <text evidence="1">The sequence shown here is derived from an EMBL/GenBank/DDBJ whole genome shotgun (WGS) entry which is preliminary data.</text>
</comment>
<dbReference type="Proteomes" id="UP000030151">
    <property type="component" value="Unassembled WGS sequence"/>
</dbReference>
<organism evidence="1 2">
    <name type="scientific">Metarhizium robertsii</name>
    <dbReference type="NCBI Taxonomy" id="568076"/>
    <lineage>
        <taxon>Eukaryota</taxon>
        <taxon>Fungi</taxon>
        <taxon>Dikarya</taxon>
        <taxon>Ascomycota</taxon>
        <taxon>Pezizomycotina</taxon>
        <taxon>Sordariomycetes</taxon>
        <taxon>Hypocreomycetidae</taxon>
        <taxon>Hypocreales</taxon>
        <taxon>Clavicipitaceae</taxon>
        <taxon>Metarhizium</taxon>
    </lineage>
</organism>
<accession>A0A014PBU5</accession>
<sequence>MFHAQEKTGQTGPRIARSGVVPYGQQKCRHWAMVEELDVMLFGCDAGKAGRYCYSPSERRFCGRAHWPTETERIGERDSYIRGVAVEYGLTNEPFLHQTATPGEVYFGRNAIL</sequence>
<dbReference type="EMBL" id="JELW01000008">
    <property type="protein sequence ID" value="EXV01489.1"/>
    <property type="molecule type" value="Genomic_DNA"/>
</dbReference>